<accession>A0A5N0V656</accession>
<keyword evidence="2" id="KW-0238">DNA-binding</keyword>
<dbReference type="RefSeq" id="WP_144748185.1">
    <property type="nucleotide sequence ID" value="NZ_VMNW02000021.1"/>
</dbReference>
<dbReference type="EMBL" id="VMNW02000021">
    <property type="protein sequence ID" value="KAA9160560.1"/>
    <property type="molecule type" value="Genomic_DNA"/>
</dbReference>
<dbReference type="InterPro" id="IPR011010">
    <property type="entry name" value="DNA_brk_join_enz"/>
</dbReference>
<evidence type="ECO:0000259" key="4">
    <source>
        <dbReference type="PROSITE" id="PS51898"/>
    </source>
</evidence>
<feature type="domain" description="Tyr recombinase" evidence="4">
    <location>
        <begin position="101"/>
        <end position="300"/>
    </location>
</feature>
<dbReference type="GO" id="GO:0006310">
    <property type="term" value="P:DNA recombination"/>
    <property type="evidence" value="ECO:0007669"/>
    <property type="project" value="UniProtKB-KW"/>
</dbReference>
<reference evidence="5" key="1">
    <citation type="submission" date="2019-09" db="EMBL/GenBank/DDBJ databases">
        <authorList>
            <person name="Teo W.F.A."/>
            <person name="Duangmal K."/>
        </authorList>
    </citation>
    <scope>NUCLEOTIDE SEQUENCE [LARGE SCALE GENOMIC DNA]</scope>
    <source>
        <strain evidence="5">K81G1</strain>
    </source>
</reference>
<dbReference type="Gene3D" id="1.10.443.10">
    <property type="entry name" value="Intergrase catalytic core"/>
    <property type="match status" value="1"/>
</dbReference>
<evidence type="ECO:0000256" key="1">
    <source>
        <dbReference type="ARBA" id="ARBA00008857"/>
    </source>
</evidence>
<dbReference type="Pfam" id="PF00589">
    <property type="entry name" value="Phage_integrase"/>
    <property type="match status" value="1"/>
</dbReference>
<dbReference type="InterPro" id="IPR013762">
    <property type="entry name" value="Integrase-like_cat_sf"/>
</dbReference>
<proteinExistence type="inferred from homology"/>
<sequence>MTMLREHAEQYLAMRRALGFKLTTWGPKLMSFIGYLESRGHTVISADAAITWATSTPRGSTDRVHWARRLDVVRIFARHLKTMEPATEIPPEDVLSRRYRRVTPYLYSPSEIVALLLAAGRLSPSLRAATWQTALGLLAVTGMRVSEVCRLDHSDVDLRSGVLTVRDSKFGKSRDIPMHASTRATLAGYALVRDRLAPAPADPAFFVSTRGTRLDAANMSHTFTRLLTSAGIAQTPGRRRQRIHDLRHTFTVATLLDWYRAGVDVQARLPLLATYLGHVDPKSSYWYLSGSPELLALAASRLERAFTTENETRP</sequence>
<dbReference type="InterPro" id="IPR002104">
    <property type="entry name" value="Integrase_catalytic"/>
</dbReference>
<keyword evidence="3" id="KW-0233">DNA recombination</keyword>
<dbReference type="AlphaFoldDB" id="A0A5N0V656"/>
<dbReference type="GO" id="GO:0015074">
    <property type="term" value="P:DNA integration"/>
    <property type="evidence" value="ECO:0007669"/>
    <property type="project" value="InterPro"/>
</dbReference>
<dbReference type="PROSITE" id="PS51898">
    <property type="entry name" value="TYR_RECOMBINASE"/>
    <property type="match status" value="1"/>
</dbReference>
<name>A0A5N0V656_9PSEU</name>
<keyword evidence="6" id="KW-1185">Reference proteome</keyword>
<protein>
    <submittedName>
        <fullName evidence="5">Tyrosine-type recombinase/integrase</fullName>
    </submittedName>
</protein>
<evidence type="ECO:0000313" key="5">
    <source>
        <dbReference type="EMBL" id="KAA9160560.1"/>
    </source>
</evidence>
<dbReference type="PANTHER" id="PTHR30349">
    <property type="entry name" value="PHAGE INTEGRASE-RELATED"/>
    <property type="match status" value="1"/>
</dbReference>
<dbReference type="SUPFAM" id="SSF56349">
    <property type="entry name" value="DNA breaking-rejoining enzymes"/>
    <property type="match status" value="1"/>
</dbReference>
<dbReference type="InterPro" id="IPR050090">
    <property type="entry name" value="Tyrosine_recombinase_XerCD"/>
</dbReference>
<organism evidence="5 6">
    <name type="scientific">Amycolatopsis acidicola</name>
    <dbReference type="NCBI Taxonomy" id="2596893"/>
    <lineage>
        <taxon>Bacteria</taxon>
        <taxon>Bacillati</taxon>
        <taxon>Actinomycetota</taxon>
        <taxon>Actinomycetes</taxon>
        <taxon>Pseudonocardiales</taxon>
        <taxon>Pseudonocardiaceae</taxon>
        <taxon>Amycolatopsis</taxon>
    </lineage>
</organism>
<dbReference type="Proteomes" id="UP000319769">
    <property type="component" value="Unassembled WGS sequence"/>
</dbReference>
<gene>
    <name evidence="5" type="ORF">FPZ12_017170</name>
</gene>
<evidence type="ECO:0000256" key="3">
    <source>
        <dbReference type="ARBA" id="ARBA00023172"/>
    </source>
</evidence>
<comment type="caution">
    <text evidence="5">The sequence shown here is derived from an EMBL/GenBank/DDBJ whole genome shotgun (WGS) entry which is preliminary data.</text>
</comment>
<dbReference type="OrthoDB" id="5464621at2"/>
<dbReference type="GO" id="GO:0003677">
    <property type="term" value="F:DNA binding"/>
    <property type="evidence" value="ECO:0007669"/>
    <property type="project" value="UniProtKB-KW"/>
</dbReference>
<comment type="similarity">
    <text evidence="1">Belongs to the 'phage' integrase family.</text>
</comment>
<dbReference type="PANTHER" id="PTHR30349:SF41">
    <property type="entry name" value="INTEGRASE_RECOMBINASE PROTEIN MJ0367-RELATED"/>
    <property type="match status" value="1"/>
</dbReference>
<evidence type="ECO:0000256" key="2">
    <source>
        <dbReference type="ARBA" id="ARBA00023125"/>
    </source>
</evidence>
<evidence type="ECO:0000313" key="6">
    <source>
        <dbReference type="Proteomes" id="UP000319769"/>
    </source>
</evidence>